<organism evidence="10 11">
    <name type="scientific">Anaerococcus hydrogenalis</name>
    <dbReference type="NCBI Taxonomy" id="33029"/>
    <lineage>
        <taxon>Bacteria</taxon>
        <taxon>Bacillati</taxon>
        <taxon>Bacillota</taxon>
        <taxon>Tissierellia</taxon>
        <taxon>Tissierellales</taxon>
        <taxon>Peptoniphilaceae</taxon>
        <taxon>Anaerococcus</taxon>
    </lineage>
</organism>
<feature type="domain" description="ABC transmembrane type-1" evidence="9">
    <location>
        <begin position="27"/>
        <end position="310"/>
    </location>
</feature>
<dbReference type="PROSITE" id="PS50929">
    <property type="entry name" value="ABC_TM1F"/>
    <property type="match status" value="1"/>
</dbReference>
<comment type="subcellular location">
    <subcellularLocation>
        <location evidence="1">Cell membrane</location>
        <topology evidence="1">Multi-pass membrane protein</topology>
    </subcellularLocation>
</comment>
<keyword evidence="4" id="KW-0067">ATP-binding</keyword>
<dbReference type="GeneID" id="84577679"/>
<evidence type="ECO:0000313" key="11">
    <source>
        <dbReference type="Proteomes" id="UP000235658"/>
    </source>
</evidence>
<dbReference type="PROSITE" id="PS50893">
    <property type="entry name" value="ABC_TRANSPORTER_2"/>
    <property type="match status" value="1"/>
</dbReference>
<dbReference type="InterPro" id="IPR003593">
    <property type="entry name" value="AAA+_ATPase"/>
</dbReference>
<proteinExistence type="predicted"/>
<dbReference type="GO" id="GO:0015421">
    <property type="term" value="F:ABC-type oligopeptide transporter activity"/>
    <property type="evidence" value="ECO:0007669"/>
    <property type="project" value="TreeGrafter"/>
</dbReference>
<dbReference type="InterPro" id="IPR017871">
    <property type="entry name" value="ABC_transporter-like_CS"/>
</dbReference>
<dbReference type="PROSITE" id="PS00211">
    <property type="entry name" value="ABC_TRANSPORTER_1"/>
    <property type="match status" value="1"/>
</dbReference>
<dbReference type="InterPro" id="IPR039421">
    <property type="entry name" value="Type_1_exporter"/>
</dbReference>
<evidence type="ECO:0000256" key="4">
    <source>
        <dbReference type="ARBA" id="ARBA00022840"/>
    </source>
</evidence>
<reference evidence="10 11" key="1">
    <citation type="submission" date="2017-09" db="EMBL/GenBank/DDBJ databases">
        <title>Bacterial strain isolated from the female urinary microbiota.</title>
        <authorList>
            <person name="Thomas-White K."/>
            <person name="Kumar N."/>
            <person name="Forster S."/>
            <person name="Putonti C."/>
            <person name="Lawley T."/>
            <person name="Wolfe A.J."/>
        </authorList>
    </citation>
    <scope>NUCLEOTIDE SEQUENCE [LARGE SCALE GENOMIC DNA]</scope>
    <source>
        <strain evidence="10 11">UMB0204</strain>
    </source>
</reference>
<evidence type="ECO:0000259" key="9">
    <source>
        <dbReference type="PROSITE" id="PS50929"/>
    </source>
</evidence>
<evidence type="ECO:0000256" key="2">
    <source>
        <dbReference type="ARBA" id="ARBA00022692"/>
    </source>
</evidence>
<keyword evidence="3" id="KW-0547">Nucleotide-binding</keyword>
<dbReference type="InterPro" id="IPR036640">
    <property type="entry name" value="ABC1_TM_sf"/>
</dbReference>
<keyword evidence="6 7" id="KW-0472">Membrane</keyword>
<comment type="caution">
    <text evidence="10">The sequence shown here is derived from an EMBL/GenBank/DDBJ whole genome shotgun (WGS) entry which is preliminary data.</text>
</comment>
<feature type="transmembrane region" description="Helical" evidence="7">
    <location>
        <begin position="59"/>
        <end position="77"/>
    </location>
</feature>
<dbReference type="CDD" id="cd18549">
    <property type="entry name" value="ABC_6TM_YwjA_like"/>
    <property type="match status" value="1"/>
</dbReference>
<dbReference type="Gene3D" id="3.40.50.300">
    <property type="entry name" value="P-loop containing nucleotide triphosphate hydrolases"/>
    <property type="match status" value="1"/>
</dbReference>
<feature type="transmembrane region" description="Helical" evidence="7">
    <location>
        <begin position="284"/>
        <end position="302"/>
    </location>
</feature>
<dbReference type="FunFam" id="3.40.50.300:FF:000218">
    <property type="entry name" value="Multidrug ABC transporter ATP-binding protein"/>
    <property type="match status" value="1"/>
</dbReference>
<dbReference type="InterPro" id="IPR027417">
    <property type="entry name" value="P-loop_NTPase"/>
</dbReference>
<dbReference type="Proteomes" id="UP000235658">
    <property type="component" value="Unassembled WGS sequence"/>
</dbReference>
<protein>
    <submittedName>
        <fullName evidence="10">Thiamine ABC transporter permease</fullName>
    </submittedName>
</protein>
<evidence type="ECO:0000256" key="6">
    <source>
        <dbReference type="ARBA" id="ARBA00023136"/>
    </source>
</evidence>
<sequence>MEKRTYSDKELIKKFIPYYKDYKNILAIDLFSAFLTTVCELILPIILSTLTDHASNSSLTYSIILKLTLIYALTKLIEVAGRYFMQSYGHIMGAHIEKDMRRDIFKHFLTMSTAFFNETKIGQLMSRMTTDLFDITEFSHHCPEEFFIGFIKLTISFVVLMTINVPLTLVLYIIIPVMVYAARVKRRAFSRSVKSEKRQIGEINASIEDSLLGIDVVKSFANEDLEKRKFKKGNDKFVDIKKVKYYNMASYNMINQLFAGSMYAILIVMGGNFVIKNIMSPGDLVAFVLYLNTIIATVNRLVEFTDQYQKGITGIERFNEVINMKSDIFDKNDAKELTDVKGKISFDHAYFKYPDQGEEDPWILEDINFDIDIGENVALVGPSGAGKTTVTKLIPRFYETNKGRILIDDKDINDLTLNSLRNNIGIVQQDVYLFGGTIRENILYGKEDASDEEIIRASKLAGAYDFIMELSNGFDTYIGERGVKLSGGQKQRISIARVFLKNPPILILDEATSSLDNTSEAIVQDSLEKLSKGRTTLTIAHRLSTIINADSIIVLTDEGIVERGSHKELLDKKGIYYKLYNSNNEELFG</sequence>
<gene>
    <name evidence="10" type="ORF">CJ192_00615</name>
</gene>
<keyword evidence="2 7" id="KW-0812">Transmembrane</keyword>
<accession>A0A2N6UKD3</accession>
<feature type="transmembrane region" description="Helical" evidence="7">
    <location>
        <begin position="257"/>
        <end position="278"/>
    </location>
</feature>
<dbReference type="GO" id="GO:0005524">
    <property type="term" value="F:ATP binding"/>
    <property type="evidence" value="ECO:0007669"/>
    <property type="project" value="UniProtKB-KW"/>
</dbReference>
<evidence type="ECO:0000256" key="7">
    <source>
        <dbReference type="SAM" id="Phobius"/>
    </source>
</evidence>
<dbReference type="SUPFAM" id="SSF90123">
    <property type="entry name" value="ABC transporter transmembrane region"/>
    <property type="match status" value="1"/>
</dbReference>
<dbReference type="GO" id="GO:0016887">
    <property type="term" value="F:ATP hydrolysis activity"/>
    <property type="evidence" value="ECO:0007669"/>
    <property type="project" value="InterPro"/>
</dbReference>
<dbReference type="PANTHER" id="PTHR43394">
    <property type="entry name" value="ATP-DEPENDENT PERMEASE MDL1, MITOCHONDRIAL"/>
    <property type="match status" value="1"/>
</dbReference>
<dbReference type="InterPro" id="IPR011527">
    <property type="entry name" value="ABC1_TM_dom"/>
</dbReference>
<evidence type="ECO:0000313" key="10">
    <source>
        <dbReference type="EMBL" id="PMC82267.1"/>
    </source>
</evidence>
<feature type="transmembrane region" description="Helical" evidence="7">
    <location>
        <begin position="155"/>
        <end position="182"/>
    </location>
</feature>
<dbReference type="Pfam" id="PF00664">
    <property type="entry name" value="ABC_membrane"/>
    <property type="match status" value="1"/>
</dbReference>
<dbReference type="GO" id="GO:0005886">
    <property type="term" value="C:plasma membrane"/>
    <property type="evidence" value="ECO:0007669"/>
    <property type="project" value="UniProtKB-SubCell"/>
</dbReference>
<dbReference type="PANTHER" id="PTHR43394:SF1">
    <property type="entry name" value="ATP-BINDING CASSETTE SUB-FAMILY B MEMBER 10, MITOCHONDRIAL"/>
    <property type="match status" value="1"/>
</dbReference>
<dbReference type="AlphaFoldDB" id="A0A2N6UKD3"/>
<evidence type="ECO:0000256" key="5">
    <source>
        <dbReference type="ARBA" id="ARBA00022989"/>
    </source>
</evidence>
<keyword evidence="5 7" id="KW-1133">Transmembrane helix</keyword>
<feature type="transmembrane region" description="Helical" evidence="7">
    <location>
        <begin position="25"/>
        <end position="47"/>
    </location>
</feature>
<dbReference type="EMBL" id="PNHP01000001">
    <property type="protein sequence ID" value="PMC82267.1"/>
    <property type="molecule type" value="Genomic_DNA"/>
</dbReference>
<feature type="domain" description="ABC transporter" evidence="8">
    <location>
        <begin position="344"/>
        <end position="582"/>
    </location>
</feature>
<evidence type="ECO:0000256" key="1">
    <source>
        <dbReference type="ARBA" id="ARBA00004651"/>
    </source>
</evidence>
<dbReference type="SUPFAM" id="SSF52540">
    <property type="entry name" value="P-loop containing nucleoside triphosphate hydrolases"/>
    <property type="match status" value="1"/>
</dbReference>
<evidence type="ECO:0000259" key="8">
    <source>
        <dbReference type="PROSITE" id="PS50893"/>
    </source>
</evidence>
<evidence type="ECO:0000256" key="3">
    <source>
        <dbReference type="ARBA" id="ARBA00022741"/>
    </source>
</evidence>
<dbReference type="Pfam" id="PF00005">
    <property type="entry name" value="ABC_tran"/>
    <property type="match status" value="1"/>
</dbReference>
<dbReference type="Gene3D" id="1.20.1560.10">
    <property type="entry name" value="ABC transporter type 1, transmembrane domain"/>
    <property type="match status" value="1"/>
</dbReference>
<dbReference type="RefSeq" id="WP_102197372.1">
    <property type="nucleotide sequence ID" value="NZ_CAMQCN010000054.1"/>
</dbReference>
<name>A0A2N6UKD3_9FIRM</name>
<dbReference type="InterPro" id="IPR003439">
    <property type="entry name" value="ABC_transporter-like_ATP-bd"/>
</dbReference>
<dbReference type="SMART" id="SM00382">
    <property type="entry name" value="AAA"/>
    <property type="match status" value="1"/>
</dbReference>